<sequence>MPLYSTSAYIITPHYRLFGEKHRRTLRQNGDSRKRNVLKMERF</sequence>
<evidence type="ECO:0000313" key="1">
    <source>
        <dbReference type="EMBL" id="ERJ93379.1"/>
    </source>
</evidence>
<gene>
    <name evidence="1" type="ORF">HMPREF9193_01054</name>
</gene>
<name>A0ABN0NZ55_TRELE</name>
<comment type="caution">
    <text evidence="1">The sequence shown here is derived from an EMBL/GenBank/DDBJ whole genome shotgun (WGS) entry which is preliminary data.</text>
</comment>
<reference evidence="1 2" key="1">
    <citation type="submission" date="2013-08" db="EMBL/GenBank/DDBJ databases">
        <authorList>
            <person name="Weinstock G."/>
            <person name="Sodergren E."/>
            <person name="Wylie T."/>
            <person name="Fulton L."/>
            <person name="Fulton R."/>
            <person name="Fronick C."/>
            <person name="O'Laughlin M."/>
            <person name="Godfrey J."/>
            <person name="Miner T."/>
            <person name="Herter B."/>
            <person name="Appelbaum E."/>
            <person name="Cordes M."/>
            <person name="Lek S."/>
            <person name="Wollam A."/>
            <person name="Pepin K.H."/>
            <person name="Palsikar V.B."/>
            <person name="Mitreva M."/>
            <person name="Wilson R.K."/>
        </authorList>
    </citation>
    <scope>NUCLEOTIDE SEQUENCE [LARGE SCALE GENOMIC DNA]</scope>
    <source>
        <strain evidence="1 2">ATCC 700332</strain>
    </source>
</reference>
<evidence type="ECO:0000313" key="2">
    <source>
        <dbReference type="Proteomes" id="UP000016649"/>
    </source>
</evidence>
<keyword evidence="2" id="KW-1185">Reference proteome</keyword>
<proteinExistence type="predicted"/>
<dbReference type="EMBL" id="AWVH01000026">
    <property type="protein sequence ID" value="ERJ93379.1"/>
    <property type="molecule type" value="Genomic_DNA"/>
</dbReference>
<accession>A0ABN0NZ55</accession>
<protein>
    <submittedName>
        <fullName evidence="1">Uncharacterized protein</fullName>
    </submittedName>
</protein>
<organism evidence="1 2">
    <name type="scientific">Treponema lecithinolyticum ATCC 700332</name>
    <dbReference type="NCBI Taxonomy" id="1321815"/>
    <lineage>
        <taxon>Bacteria</taxon>
        <taxon>Pseudomonadati</taxon>
        <taxon>Spirochaetota</taxon>
        <taxon>Spirochaetia</taxon>
        <taxon>Spirochaetales</taxon>
        <taxon>Treponemataceae</taxon>
        <taxon>Treponema</taxon>
    </lineage>
</organism>
<dbReference type="Proteomes" id="UP000016649">
    <property type="component" value="Unassembled WGS sequence"/>
</dbReference>